<feature type="domain" description="Beta-ketoacyl-[acyl-carrier-protein] synthase III N-terminal" evidence="2">
    <location>
        <begin position="105"/>
        <end position="158"/>
    </location>
</feature>
<dbReference type="GO" id="GO:0006633">
    <property type="term" value="P:fatty acid biosynthetic process"/>
    <property type="evidence" value="ECO:0007669"/>
    <property type="project" value="InterPro"/>
</dbReference>
<dbReference type="InterPro" id="IPR013751">
    <property type="entry name" value="ACP_syn_III_N"/>
</dbReference>
<dbReference type="InterPro" id="IPR012340">
    <property type="entry name" value="NA-bd_OB-fold"/>
</dbReference>
<organism evidence="4 5">
    <name type="scientific">Abyssobacteria bacterium (strain SURF_5)</name>
    <dbReference type="NCBI Taxonomy" id="2093360"/>
    <lineage>
        <taxon>Bacteria</taxon>
        <taxon>Pseudomonadati</taxon>
        <taxon>Candidatus Hydrogenedentota</taxon>
        <taxon>Candidatus Abyssobacteria</taxon>
    </lineage>
</organism>
<dbReference type="InterPro" id="IPR022002">
    <property type="entry name" value="ChsH2_Znr"/>
</dbReference>
<dbReference type="SUPFAM" id="SSF50249">
    <property type="entry name" value="Nucleic acid-binding proteins"/>
    <property type="match status" value="1"/>
</dbReference>
<protein>
    <submittedName>
        <fullName evidence="4">Hydroxymethylglutaryl-CoA synthase family protein</fullName>
    </submittedName>
</protein>
<proteinExistence type="predicted"/>
<dbReference type="CDD" id="cd00827">
    <property type="entry name" value="init_cond_enzymes"/>
    <property type="match status" value="1"/>
</dbReference>
<dbReference type="InterPro" id="IPR052513">
    <property type="entry name" value="Thioester_dehydratase-like"/>
</dbReference>
<dbReference type="PANTHER" id="PTHR34075:SF5">
    <property type="entry name" value="BLR3430 PROTEIN"/>
    <property type="match status" value="1"/>
</dbReference>
<dbReference type="AlphaFoldDB" id="A0A3A4NQE3"/>
<dbReference type="Gene3D" id="3.40.47.10">
    <property type="match status" value="1"/>
</dbReference>
<dbReference type="InterPro" id="IPR016039">
    <property type="entry name" value="Thiolase-like"/>
</dbReference>
<gene>
    <name evidence="4" type="ORF">C4520_11095</name>
</gene>
<evidence type="ECO:0000259" key="3">
    <source>
        <dbReference type="Pfam" id="PF12172"/>
    </source>
</evidence>
<evidence type="ECO:0000259" key="1">
    <source>
        <dbReference type="Pfam" id="PF01796"/>
    </source>
</evidence>
<evidence type="ECO:0000313" key="5">
    <source>
        <dbReference type="Proteomes" id="UP000265882"/>
    </source>
</evidence>
<dbReference type="Proteomes" id="UP000265882">
    <property type="component" value="Unassembled WGS sequence"/>
</dbReference>
<dbReference type="SUPFAM" id="SSF53901">
    <property type="entry name" value="Thiolase-like"/>
    <property type="match status" value="2"/>
</dbReference>
<comment type="caution">
    <text evidence="4">The sequence shown here is derived from an EMBL/GenBank/DDBJ whole genome shotgun (WGS) entry which is preliminary data.</text>
</comment>
<dbReference type="PANTHER" id="PTHR34075">
    <property type="entry name" value="BLR3430 PROTEIN"/>
    <property type="match status" value="1"/>
</dbReference>
<dbReference type="EMBL" id="QZKU01000075">
    <property type="protein sequence ID" value="RJP20695.1"/>
    <property type="molecule type" value="Genomic_DNA"/>
</dbReference>
<dbReference type="Pfam" id="PF08545">
    <property type="entry name" value="ACP_syn_III"/>
    <property type="match status" value="1"/>
</dbReference>
<reference evidence="4 5" key="1">
    <citation type="journal article" date="2017" name="ISME J.">
        <title>Energy and carbon metabolisms in a deep terrestrial subsurface fluid microbial community.</title>
        <authorList>
            <person name="Momper L."/>
            <person name="Jungbluth S.P."/>
            <person name="Lee M.D."/>
            <person name="Amend J.P."/>
        </authorList>
    </citation>
    <scope>NUCLEOTIDE SEQUENCE [LARGE SCALE GENOMIC DNA]</scope>
    <source>
        <strain evidence="4">SURF_5</strain>
    </source>
</reference>
<evidence type="ECO:0000259" key="2">
    <source>
        <dbReference type="Pfam" id="PF08545"/>
    </source>
</evidence>
<accession>A0A3A4NQE3</accession>
<dbReference type="InterPro" id="IPR002878">
    <property type="entry name" value="ChsH2_C"/>
</dbReference>
<dbReference type="GO" id="GO:0004315">
    <property type="term" value="F:3-oxoacyl-[acyl-carrier-protein] synthase activity"/>
    <property type="evidence" value="ECO:0007669"/>
    <property type="project" value="InterPro"/>
</dbReference>
<sequence length="475" mass="52471">MVGIVACGTYIPTWRLAREIISREWGFPGAPGEKAVANFDEDSLTMAVAASLDCLNGVDRESIDGAFFASTTAPFLERGASVTMAAAADLRTDIRTSDFSDSLRAGTQALRAAADAVQSGSAGRVLVAAADTRMPPPRSQFEMLFGDAAAAVVVGSENVVAEIQGYYTMYHEISDVWRTDKDEYVKSWEDRFVIEQGFVSAFRQAVSECMKKYKCAPADFAKIVSYAPDYRWHLQIAKLLKIEPSRLQDGLFGAVGLTGCAHPLLMLAGALEEAEPGERILLISYGNGIDIFLLRVTDRIDTMKKRGGFRRALQSKKNVPDYASYAQWRGILSAEAASRRPAASPPSSSALWRERDRILRLHGVKCRSCGTVQYPPQRVCTRCRTKDDFDKVRFSDKKGKLFTYSLDYIAGTMDIPLAVCIVNFEGGGRMLCTMTDREIEEIAVDMPLEMSFRRVATVGGVPNYFWKCIPARIKE</sequence>
<dbReference type="Gene3D" id="6.10.30.10">
    <property type="match status" value="1"/>
</dbReference>
<feature type="domain" description="ChsH2 rubredoxin-like zinc ribbon" evidence="3">
    <location>
        <begin position="360"/>
        <end position="385"/>
    </location>
</feature>
<dbReference type="Pfam" id="PF01796">
    <property type="entry name" value="OB_ChsH2_C"/>
    <property type="match status" value="1"/>
</dbReference>
<dbReference type="Pfam" id="PF12172">
    <property type="entry name" value="zf-ChsH2"/>
    <property type="match status" value="1"/>
</dbReference>
<evidence type="ECO:0000313" key="4">
    <source>
        <dbReference type="EMBL" id="RJP20695.1"/>
    </source>
</evidence>
<feature type="domain" description="ChsH2 C-terminal OB-fold" evidence="1">
    <location>
        <begin position="395"/>
        <end position="453"/>
    </location>
</feature>
<name>A0A3A4NQE3_ABYX5</name>